<dbReference type="EMBL" id="SMKO01000028">
    <property type="protein sequence ID" value="TDD07140.1"/>
    <property type="molecule type" value="Genomic_DNA"/>
</dbReference>
<proteinExistence type="predicted"/>
<comment type="caution">
    <text evidence="1">The sequence shown here is derived from an EMBL/GenBank/DDBJ whole genome shotgun (WGS) entry which is preliminary data.</text>
</comment>
<evidence type="ECO:0000313" key="2">
    <source>
        <dbReference type="Proteomes" id="UP000295258"/>
    </source>
</evidence>
<sequence>MDWEFLSNTEKTAQYRKWVEDPRVGGALIEHHAEKDIRVWLKDVPMKEYARSQEGIGHYVRYIPTRFRGPEEVARAAFGSDWAVVPDTVDVKPNHCLTSNGRIERYVFWGRDAQFKDLLYAALEIAVTKGHDPAVVITTRDGEHVPEEGKELHKRIAAHCKIDISYLHRSMIRNPDYIG</sequence>
<protein>
    <submittedName>
        <fullName evidence="1">Uncharacterized protein</fullName>
    </submittedName>
</protein>
<keyword evidence="2" id="KW-1185">Reference proteome</keyword>
<dbReference type="RefSeq" id="WP_132595562.1">
    <property type="nucleotide sequence ID" value="NZ_SMKO01000028.1"/>
</dbReference>
<evidence type="ECO:0000313" key="1">
    <source>
        <dbReference type="EMBL" id="TDD07140.1"/>
    </source>
</evidence>
<organism evidence="1 2">
    <name type="scientific">Nonomuraea deserti</name>
    <dbReference type="NCBI Taxonomy" id="1848322"/>
    <lineage>
        <taxon>Bacteria</taxon>
        <taxon>Bacillati</taxon>
        <taxon>Actinomycetota</taxon>
        <taxon>Actinomycetes</taxon>
        <taxon>Streptosporangiales</taxon>
        <taxon>Streptosporangiaceae</taxon>
        <taxon>Nonomuraea</taxon>
    </lineage>
</organism>
<accession>A0A4R4W2H8</accession>
<name>A0A4R4W2H8_9ACTN</name>
<dbReference type="Proteomes" id="UP000295258">
    <property type="component" value="Unassembled WGS sequence"/>
</dbReference>
<dbReference type="AlphaFoldDB" id="A0A4R4W2H8"/>
<reference evidence="1 2" key="1">
    <citation type="submission" date="2019-03" db="EMBL/GenBank/DDBJ databases">
        <title>Draft genome sequences of novel Actinobacteria.</title>
        <authorList>
            <person name="Sahin N."/>
            <person name="Ay H."/>
            <person name="Saygin H."/>
        </authorList>
    </citation>
    <scope>NUCLEOTIDE SEQUENCE [LARGE SCALE GENOMIC DNA]</scope>
    <source>
        <strain evidence="1 2">KC310</strain>
    </source>
</reference>
<gene>
    <name evidence="1" type="ORF">E1292_13945</name>
</gene>